<feature type="active site" description="Proton donor/acceptor" evidence="9">
    <location>
        <position position="178"/>
    </location>
</feature>
<dbReference type="InterPro" id="IPR009045">
    <property type="entry name" value="Zn_M74/Hedgehog-like"/>
</dbReference>
<protein>
    <recommendedName>
        <fullName evidence="9 10">D-alanyl-D-alanine dipeptidase</fullName>
        <shortName evidence="9 10">D-Ala-D-Ala dipeptidase</shortName>
        <ecNumber evidence="9 10">3.4.13.22</ecNumber>
    </recommendedName>
</protein>
<feature type="binding site" evidence="9">
    <location>
        <position position="181"/>
    </location>
    <ligand>
        <name>Zn(2+)</name>
        <dbReference type="ChEBI" id="CHEBI:29105"/>
        <note>catalytic</note>
    </ligand>
</feature>
<feature type="site" description="Transition state stabilizer" evidence="9">
    <location>
        <position position="66"/>
    </location>
</feature>
<dbReference type="Pfam" id="PF01427">
    <property type="entry name" value="Peptidase_M15"/>
    <property type="match status" value="1"/>
</dbReference>
<keyword evidence="2 9" id="KW-0645">Protease</keyword>
<comment type="caution">
    <text evidence="11">The sequence shown here is derived from an EMBL/GenBank/DDBJ whole genome shotgun (WGS) entry which is preliminary data.</text>
</comment>
<keyword evidence="8 10" id="KW-0961">Cell wall biogenesis/degradation</keyword>
<feature type="binding site" evidence="9">
    <location>
        <position position="117"/>
    </location>
    <ligand>
        <name>Zn(2+)</name>
        <dbReference type="ChEBI" id="CHEBI:29105"/>
        <note>catalytic</note>
    </ligand>
</feature>
<dbReference type="CDD" id="cd14843">
    <property type="entry name" value="D-Ala-D-Ala_dipeptidase_like"/>
    <property type="match status" value="1"/>
</dbReference>
<accession>A0ABN3S7N2</accession>
<keyword evidence="6 9" id="KW-0224">Dipeptidase</keyword>
<evidence type="ECO:0000313" key="12">
    <source>
        <dbReference type="Proteomes" id="UP001501666"/>
    </source>
</evidence>
<dbReference type="HAMAP" id="MF_01924">
    <property type="entry name" value="A_A_dipeptidase"/>
    <property type="match status" value="1"/>
</dbReference>
<dbReference type="SUPFAM" id="SSF55166">
    <property type="entry name" value="Hedgehog/DD-peptidase"/>
    <property type="match status" value="1"/>
</dbReference>
<gene>
    <name evidence="11" type="ORF">GCM10010412_048930</name>
</gene>
<comment type="function">
    <text evidence="9 10">Catalyzes hydrolysis of the D-alanyl-D-alanine dipeptide.</text>
</comment>
<dbReference type="PANTHER" id="PTHR43126">
    <property type="entry name" value="D-ALANYL-D-ALANINE DIPEPTIDASE"/>
    <property type="match status" value="1"/>
</dbReference>
<evidence type="ECO:0000313" key="11">
    <source>
        <dbReference type="EMBL" id="GAA2670124.1"/>
    </source>
</evidence>
<dbReference type="PIRSF" id="PIRSF026671">
    <property type="entry name" value="AA_dipeptidase"/>
    <property type="match status" value="1"/>
</dbReference>
<evidence type="ECO:0000256" key="3">
    <source>
        <dbReference type="ARBA" id="ARBA00022723"/>
    </source>
</evidence>
<keyword evidence="4 9" id="KW-0378">Hydrolase</keyword>
<sequence length="208" mass="22707">MSAIPTVECGESLFDLRKVSGLALDHRQADDKGAYAHLRISLVDRLLTAQALLPPGLRLLIVEGYRPMALQEHYFSRCAARLREANPAWTEEFVYVQASRSLAPPSVAPHVCGAAVDITLLDADAGEMDMGTPVNAGPEESDGACYTHAPGISPRIRANRDLLGRAMSTAGFVNYPTEWWHWSHGDKYWALVTGAHAAHYGPVEWSPS</sequence>
<organism evidence="11 12">
    <name type="scientific">Nonomuraea recticatena</name>
    <dbReference type="NCBI Taxonomy" id="46178"/>
    <lineage>
        <taxon>Bacteria</taxon>
        <taxon>Bacillati</taxon>
        <taxon>Actinomycetota</taxon>
        <taxon>Actinomycetes</taxon>
        <taxon>Streptosporangiales</taxon>
        <taxon>Streptosporangiaceae</taxon>
        <taxon>Nonomuraea</taxon>
    </lineage>
</organism>
<dbReference type="PANTHER" id="PTHR43126:SF2">
    <property type="entry name" value="D-ALANYL-D-ALANINE DIPEPTIDASE"/>
    <property type="match status" value="1"/>
</dbReference>
<comment type="similarity">
    <text evidence="9 10">Belongs to the peptidase M15D family.</text>
</comment>
<evidence type="ECO:0000256" key="8">
    <source>
        <dbReference type="ARBA" id="ARBA00023316"/>
    </source>
</evidence>
<feature type="binding site" evidence="9">
    <location>
        <position position="110"/>
    </location>
    <ligand>
        <name>Zn(2+)</name>
        <dbReference type="ChEBI" id="CHEBI:29105"/>
        <note>catalytic</note>
    </ligand>
</feature>
<keyword evidence="3 9" id="KW-0479">Metal-binding</keyword>
<dbReference type="RefSeq" id="WP_346149661.1">
    <property type="nucleotide sequence ID" value="NZ_BAAATE010000013.1"/>
</dbReference>
<evidence type="ECO:0000256" key="7">
    <source>
        <dbReference type="ARBA" id="ARBA00023049"/>
    </source>
</evidence>
<comment type="cofactor">
    <cofactor evidence="9">
        <name>Zn(2+)</name>
        <dbReference type="ChEBI" id="CHEBI:29105"/>
    </cofactor>
    <text evidence="9">Binds 1 zinc ion per subunit.</text>
</comment>
<evidence type="ECO:0000256" key="9">
    <source>
        <dbReference type="HAMAP-Rule" id="MF_01924"/>
    </source>
</evidence>
<dbReference type="EMBL" id="BAAATE010000013">
    <property type="protein sequence ID" value="GAA2670124.1"/>
    <property type="molecule type" value="Genomic_DNA"/>
</dbReference>
<evidence type="ECO:0000256" key="2">
    <source>
        <dbReference type="ARBA" id="ARBA00022670"/>
    </source>
</evidence>
<evidence type="ECO:0000256" key="4">
    <source>
        <dbReference type="ARBA" id="ARBA00022801"/>
    </source>
</evidence>
<name>A0ABN3S7N2_9ACTN</name>
<dbReference type="Proteomes" id="UP001501666">
    <property type="component" value="Unassembled WGS sequence"/>
</dbReference>
<evidence type="ECO:0000256" key="1">
    <source>
        <dbReference type="ARBA" id="ARBA00001362"/>
    </source>
</evidence>
<dbReference type="InterPro" id="IPR000755">
    <property type="entry name" value="A_A_dipeptidase"/>
</dbReference>
<comment type="catalytic activity">
    <reaction evidence="1 9 10">
        <text>D-alanyl-D-alanine + H2O = 2 D-alanine</text>
        <dbReference type="Rhea" id="RHEA:20661"/>
        <dbReference type="ChEBI" id="CHEBI:15377"/>
        <dbReference type="ChEBI" id="CHEBI:57416"/>
        <dbReference type="ChEBI" id="CHEBI:57822"/>
        <dbReference type="EC" id="3.4.13.22"/>
    </reaction>
</comment>
<dbReference type="EC" id="3.4.13.22" evidence="9 10"/>
<evidence type="ECO:0000256" key="10">
    <source>
        <dbReference type="PIRNR" id="PIRNR026671"/>
    </source>
</evidence>
<dbReference type="Gene3D" id="3.30.1380.10">
    <property type="match status" value="1"/>
</dbReference>
<proteinExistence type="inferred from homology"/>
<evidence type="ECO:0000256" key="6">
    <source>
        <dbReference type="ARBA" id="ARBA00022997"/>
    </source>
</evidence>
<keyword evidence="7 9" id="KW-0482">Metalloprotease</keyword>
<reference evidence="11 12" key="1">
    <citation type="journal article" date="2019" name="Int. J. Syst. Evol. Microbiol.">
        <title>The Global Catalogue of Microorganisms (GCM) 10K type strain sequencing project: providing services to taxonomists for standard genome sequencing and annotation.</title>
        <authorList>
            <consortium name="The Broad Institute Genomics Platform"/>
            <consortium name="The Broad Institute Genome Sequencing Center for Infectious Disease"/>
            <person name="Wu L."/>
            <person name="Ma J."/>
        </authorList>
    </citation>
    <scope>NUCLEOTIDE SEQUENCE [LARGE SCALE GENOMIC DNA]</scope>
    <source>
        <strain evidence="11 12">JCM 6835</strain>
    </source>
</reference>
<keyword evidence="12" id="KW-1185">Reference proteome</keyword>
<keyword evidence="5 9" id="KW-0862">Zinc</keyword>
<evidence type="ECO:0000256" key="5">
    <source>
        <dbReference type="ARBA" id="ARBA00022833"/>
    </source>
</evidence>